<sequence>MPRFFFNMPGQFEDPDGASYKDLDAARNEAITSGREMVSERIRQGALIGHDKIEIADENGTLLETIRLRDLIWMD</sequence>
<gene>
    <name evidence="2" type="ORF">NGM99_20580</name>
</gene>
<comment type="caution">
    <text evidence="2">The sequence shown here is derived from an EMBL/GenBank/DDBJ whole genome shotgun (WGS) entry which is preliminary data.</text>
</comment>
<evidence type="ECO:0000313" key="2">
    <source>
        <dbReference type="EMBL" id="MCO6052188.1"/>
    </source>
</evidence>
<accession>A0ABT1CBJ2</accession>
<evidence type="ECO:0000313" key="3">
    <source>
        <dbReference type="Proteomes" id="UP001205906"/>
    </source>
</evidence>
<dbReference type="Proteomes" id="UP001205906">
    <property type="component" value="Unassembled WGS sequence"/>
</dbReference>
<organism evidence="2 3">
    <name type="scientific">Mesorhizobium liriopis</name>
    <dbReference type="NCBI Taxonomy" id="2953882"/>
    <lineage>
        <taxon>Bacteria</taxon>
        <taxon>Pseudomonadati</taxon>
        <taxon>Pseudomonadota</taxon>
        <taxon>Alphaproteobacteria</taxon>
        <taxon>Hyphomicrobiales</taxon>
        <taxon>Phyllobacteriaceae</taxon>
        <taxon>Mesorhizobium</taxon>
    </lineage>
</organism>
<protein>
    <recommendedName>
        <fullName evidence="1">DUF6894 domain-containing protein</fullName>
    </recommendedName>
</protein>
<dbReference type="InterPro" id="IPR054189">
    <property type="entry name" value="DUF6894"/>
</dbReference>
<keyword evidence="3" id="KW-1185">Reference proteome</keyword>
<proteinExistence type="predicted"/>
<feature type="domain" description="DUF6894" evidence="1">
    <location>
        <begin position="3"/>
        <end position="68"/>
    </location>
</feature>
<dbReference type="RefSeq" id="WP_252822474.1">
    <property type="nucleotide sequence ID" value="NZ_JAMXQS010000011.1"/>
</dbReference>
<evidence type="ECO:0000259" key="1">
    <source>
        <dbReference type="Pfam" id="PF21834"/>
    </source>
</evidence>
<dbReference type="Pfam" id="PF21834">
    <property type="entry name" value="DUF6894"/>
    <property type="match status" value="1"/>
</dbReference>
<name>A0ABT1CBJ2_9HYPH</name>
<reference evidence="2 3" key="1">
    <citation type="submission" date="2022-06" db="EMBL/GenBank/DDBJ databases">
        <title>Mesorhizobium sp. strain RP14 Genome sequencing and assembly.</title>
        <authorList>
            <person name="Kim I."/>
        </authorList>
    </citation>
    <scope>NUCLEOTIDE SEQUENCE [LARGE SCALE GENOMIC DNA]</scope>
    <source>
        <strain evidence="3">RP14(2022)</strain>
    </source>
</reference>
<dbReference type="EMBL" id="JAMXQS010000011">
    <property type="protein sequence ID" value="MCO6052188.1"/>
    <property type="molecule type" value="Genomic_DNA"/>
</dbReference>